<gene>
    <name evidence="2" type="ORF">Ptr86124_011860</name>
</gene>
<proteinExistence type="predicted"/>
<dbReference type="AlphaFoldDB" id="A0A922SU95"/>
<dbReference type="EMBL" id="NRDI02000021">
    <property type="protein sequence ID" value="KAI1509320.1"/>
    <property type="molecule type" value="Genomic_DNA"/>
</dbReference>
<organism evidence="2 3">
    <name type="scientific">Pyrenophora tritici-repentis</name>
    <dbReference type="NCBI Taxonomy" id="45151"/>
    <lineage>
        <taxon>Eukaryota</taxon>
        <taxon>Fungi</taxon>
        <taxon>Dikarya</taxon>
        <taxon>Ascomycota</taxon>
        <taxon>Pezizomycotina</taxon>
        <taxon>Dothideomycetes</taxon>
        <taxon>Pleosporomycetidae</taxon>
        <taxon>Pleosporales</taxon>
        <taxon>Pleosporineae</taxon>
        <taxon>Pleosporaceae</taxon>
        <taxon>Pyrenophora</taxon>
    </lineage>
</organism>
<feature type="region of interest" description="Disordered" evidence="1">
    <location>
        <begin position="1"/>
        <end position="28"/>
    </location>
</feature>
<accession>A0A922SU95</accession>
<evidence type="ECO:0000256" key="1">
    <source>
        <dbReference type="SAM" id="MobiDB-lite"/>
    </source>
</evidence>
<sequence length="88" mass="9127">MVPESLPSEDAEEDYKPSTQPDADEDNITVGVFGGVQDLGEGLGEGFMMSGGLGSIGSTADWGATGGPAPRKLSKTVRSLEIFAVTMY</sequence>
<protein>
    <submittedName>
        <fullName evidence="2">Uncharacterized protein</fullName>
    </submittedName>
</protein>
<evidence type="ECO:0000313" key="2">
    <source>
        <dbReference type="EMBL" id="KAI1509320.1"/>
    </source>
</evidence>
<dbReference type="Proteomes" id="UP000249757">
    <property type="component" value="Unassembled WGS sequence"/>
</dbReference>
<name>A0A922SU95_9PLEO</name>
<evidence type="ECO:0000313" key="3">
    <source>
        <dbReference type="Proteomes" id="UP000249757"/>
    </source>
</evidence>
<comment type="caution">
    <text evidence="2">The sequence shown here is derived from an EMBL/GenBank/DDBJ whole genome shotgun (WGS) entry which is preliminary data.</text>
</comment>
<keyword evidence="3" id="KW-1185">Reference proteome</keyword>
<reference evidence="3" key="1">
    <citation type="journal article" date="2022" name="Microb. Genom.">
        <title>A global pangenome for the wheat fungal pathogen Pyrenophora tritici-repentis and prediction of effector protein structural homology.</title>
        <authorList>
            <person name="Moolhuijzen P.M."/>
            <person name="See P.T."/>
            <person name="Shi G."/>
            <person name="Powell H.R."/>
            <person name="Cockram J."/>
            <person name="Jorgensen L.N."/>
            <person name="Benslimane H."/>
            <person name="Strelkov S.E."/>
            <person name="Turner J."/>
            <person name="Liu Z."/>
            <person name="Moffat C.S."/>
        </authorList>
    </citation>
    <scope>NUCLEOTIDE SEQUENCE [LARGE SCALE GENOMIC DNA]</scope>
</reference>